<dbReference type="Proteomes" id="UP000663722">
    <property type="component" value="Chromosome"/>
</dbReference>
<dbReference type="KEGG" id="dmm:dnm_073420"/>
<organism evidence="1 2">
    <name type="scientific">Desulfonema magnum</name>
    <dbReference type="NCBI Taxonomy" id="45655"/>
    <lineage>
        <taxon>Bacteria</taxon>
        <taxon>Pseudomonadati</taxon>
        <taxon>Thermodesulfobacteriota</taxon>
        <taxon>Desulfobacteria</taxon>
        <taxon>Desulfobacterales</taxon>
        <taxon>Desulfococcaceae</taxon>
        <taxon>Desulfonema</taxon>
    </lineage>
</organism>
<sequence>MVGCQKKRTMSAASDLSDGLTEIISDNSAHRGFGFFHSHQK</sequence>
<dbReference type="AlphaFoldDB" id="A0A975BTP8"/>
<dbReference type="EMBL" id="CP061800">
    <property type="protein sequence ID" value="QTA91278.1"/>
    <property type="molecule type" value="Genomic_DNA"/>
</dbReference>
<protein>
    <submittedName>
        <fullName evidence="1">Uncharacterized protein</fullName>
    </submittedName>
</protein>
<keyword evidence="2" id="KW-1185">Reference proteome</keyword>
<evidence type="ECO:0000313" key="2">
    <source>
        <dbReference type="Proteomes" id="UP000663722"/>
    </source>
</evidence>
<gene>
    <name evidence="1" type="ORF">dnm_073420</name>
</gene>
<accession>A0A975BTP8</accession>
<reference evidence="1" key="1">
    <citation type="journal article" date="2021" name="Microb. Physiol.">
        <title>Proteogenomic Insights into the Physiology of Marine, Sulfate-Reducing, Filamentous Desulfonema limicola and Desulfonema magnum.</title>
        <authorList>
            <person name="Schnaars V."/>
            <person name="Wohlbrand L."/>
            <person name="Scheve S."/>
            <person name="Hinrichs C."/>
            <person name="Reinhardt R."/>
            <person name="Rabus R."/>
        </authorList>
    </citation>
    <scope>NUCLEOTIDE SEQUENCE</scope>
    <source>
        <strain evidence="1">4be13</strain>
    </source>
</reference>
<evidence type="ECO:0000313" key="1">
    <source>
        <dbReference type="EMBL" id="QTA91278.1"/>
    </source>
</evidence>
<proteinExistence type="predicted"/>
<name>A0A975BTP8_9BACT</name>